<dbReference type="InterPro" id="IPR013024">
    <property type="entry name" value="GGCT-like"/>
</dbReference>
<dbReference type="Proteomes" id="UP000241614">
    <property type="component" value="Unassembled WGS sequence"/>
</dbReference>
<reference evidence="2 3" key="1">
    <citation type="submission" date="2018-04" db="EMBL/GenBank/DDBJ databases">
        <title>Genome sequencing reveals highly heavy metal resistance and biotechnology application of the novel Enterobacter cloacae amazonensis isolated from wastewater river in Manaus - Amazonas.</title>
        <authorList>
            <person name="Astolfi M.C.T."/>
            <person name="Carvalho E.B.D.S."/>
            <person name="Lacerda L.B."/>
            <person name="Pinto M.V."/>
            <person name="Nogueira V.B."/>
            <person name="Barros A.M."/>
            <person name="Astolfi-Filho S."/>
        </authorList>
    </citation>
    <scope>NUCLEOTIDE SEQUENCE [LARGE SCALE GENOMIC DNA]</scope>
    <source>
        <strain evidence="3">amazonensis</strain>
    </source>
</reference>
<dbReference type="AlphaFoldDB" id="A0A2T4Y0Z5"/>
<keyword evidence="2" id="KW-0808">Transferase</keyword>
<sequence>MESLFVYGTLGPGRPNAHILENIGGSWQEGHVGGSLLNKGWGAEMGYPGIVLDDSGNRVQGFIFTSANLHNHWDVLDQFEGAEYERVPVDVMTTTGQTINSWVYRLKPFAHFTQHCIY</sequence>
<name>A0A2T4Y0Z5_ENTCL</name>
<dbReference type="RefSeq" id="WP_028017374.1">
    <property type="nucleotide sequence ID" value="NZ_JUZJ01000136.1"/>
</dbReference>
<comment type="caution">
    <text evidence="2">The sequence shown here is derived from an EMBL/GenBank/DDBJ whole genome shotgun (WGS) entry which is preliminary data.</text>
</comment>
<proteinExistence type="predicted"/>
<dbReference type="GO" id="GO:0016740">
    <property type="term" value="F:transferase activity"/>
    <property type="evidence" value="ECO:0007669"/>
    <property type="project" value="UniProtKB-KW"/>
</dbReference>
<accession>A0A2T4Y0Z5</accession>
<feature type="domain" description="Gamma-glutamylcyclotransferase AIG2-like" evidence="1">
    <location>
        <begin position="4"/>
        <end position="108"/>
    </location>
</feature>
<dbReference type="EMBL" id="PZPP01000010">
    <property type="protein sequence ID" value="PTM35835.1"/>
    <property type="molecule type" value="Genomic_DNA"/>
</dbReference>
<dbReference type="InterPro" id="IPR009288">
    <property type="entry name" value="AIG2-like_dom"/>
</dbReference>
<dbReference type="SUPFAM" id="SSF110857">
    <property type="entry name" value="Gamma-glutamyl cyclotransferase-like"/>
    <property type="match status" value="1"/>
</dbReference>
<evidence type="ECO:0000313" key="2">
    <source>
        <dbReference type="EMBL" id="PTM35835.1"/>
    </source>
</evidence>
<dbReference type="InterPro" id="IPR036568">
    <property type="entry name" value="GGCT-like_sf"/>
</dbReference>
<protein>
    <submittedName>
        <fullName evidence="2">Gamma-glutamylcyclotransferase</fullName>
    </submittedName>
</protein>
<dbReference type="OrthoDB" id="5070127at2"/>
<dbReference type="Pfam" id="PF06094">
    <property type="entry name" value="GGACT"/>
    <property type="match status" value="1"/>
</dbReference>
<evidence type="ECO:0000259" key="1">
    <source>
        <dbReference type="Pfam" id="PF06094"/>
    </source>
</evidence>
<dbReference type="Gene3D" id="3.10.490.10">
    <property type="entry name" value="Gamma-glutamyl cyclotransferase-like"/>
    <property type="match status" value="1"/>
</dbReference>
<evidence type="ECO:0000313" key="3">
    <source>
        <dbReference type="Proteomes" id="UP000241614"/>
    </source>
</evidence>
<dbReference type="CDD" id="cd06661">
    <property type="entry name" value="GGCT_like"/>
    <property type="match status" value="1"/>
</dbReference>
<gene>
    <name evidence="2" type="ORF">DA103_08600</name>
</gene>
<organism evidence="2 3">
    <name type="scientific">Enterobacter cloacae</name>
    <dbReference type="NCBI Taxonomy" id="550"/>
    <lineage>
        <taxon>Bacteria</taxon>
        <taxon>Pseudomonadati</taxon>
        <taxon>Pseudomonadota</taxon>
        <taxon>Gammaproteobacteria</taxon>
        <taxon>Enterobacterales</taxon>
        <taxon>Enterobacteriaceae</taxon>
        <taxon>Enterobacter</taxon>
        <taxon>Enterobacter cloacae complex</taxon>
    </lineage>
</organism>